<dbReference type="PANTHER" id="PTHR45570:SF1">
    <property type="entry name" value="CARBOXYLIC ESTER HYDROLASE"/>
    <property type="match status" value="1"/>
</dbReference>
<dbReference type="PROSITE" id="PS00122">
    <property type="entry name" value="CARBOXYLESTERASE_B_1"/>
    <property type="match status" value="1"/>
</dbReference>
<dbReference type="GO" id="GO:0004104">
    <property type="term" value="F:cholinesterase activity"/>
    <property type="evidence" value="ECO:0007669"/>
    <property type="project" value="InterPro"/>
</dbReference>
<proteinExistence type="inferred from homology"/>
<feature type="active site" description="Charge relay system" evidence="3">
    <location>
        <position position="450"/>
    </location>
</feature>
<dbReference type="AlphaFoldDB" id="A0A8J4PN20"/>
<comment type="caution">
    <text evidence="6">The sequence shown here is derived from an EMBL/GenBank/DDBJ whole genome shotgun (WGS) entry which is preliminary data.</text>
</comment>
<name>A0A8J4PN20_9MYCE</name>
<evidence type="ECO:0000256" key="3">
    <source>
        <dbReference type="PIRSR" id="PIRSR600997-1"/>
    </source>
</evidence>
<dbReference type="PRINTS" id="PR00878">
    <property type="entry name" value="CHOLNESTRASE"/>
</dbReference>
<dbReference type="InterPro" id="IPR029058">
    <property type="entry name" value="AB_hydrolase_fold"/>
</dbReference>
<feature type="chain" id="PRO_5035341939" description="Carboxylic ester hydrolase" evidence="4">
    <location>
        <begin position="22"/>
        <end position="539"/>
    </location>
</feature>
<evidence type="ECO:0000259" key="5">
    <source>
        <dbReference type="Pfam" id="PF00135"/>
    </source>
</evidence>
<dbReference type="Pfam" id="PF00135">
    <property type="entry name" value="COesterase"/>
    <property type="match status" value="1"/>
</dbReference>
<keyword evidence="2 4" id="KW-0378">Hydrolase</keyword>
<feature type="signal peptide" evidence="4">
    <location>
        <begin position="1"/>
        <end position="21"/>
    </location>
</feature>
<dbReference type="PANTHER" id="PTHR45570">
    <property type="entry name" value="CARBOXYLIC ESTER HYDROLASE"/>
    <property type="match status" value="1"/>
</dbReference>
<reference evidence="6" key="1">
    <citation type="submission" date="2020-01" db="EMBL/GenBank/DDBJ databases">
        <title>Development of genomics and gene disruption for Polysphondylium violaceum indicates a role for the polyketide synthase stlB in stalk morphogenesis.</title>
        <authorList>
            <person name="Narita B."/>
            <person name="Kawabe Y."/>
            <person name="Kin K."/>
            <person name="Saito T."/>
            <person name="Gibbs R."/>
            <person name="Kuspa A."/>
            <person name="Muzny D."/>
            <person name="Queller D."/>
            <person name="Richards S."/>
            <person name="Strassman J."/>
            <person name="Sucgang R."/>
            <person name="Worley K."/>
            <person name="Schaap P."/>
        </authorList>
    </citation>
    <scope>NUCLEOTIDE SEQUENCE</scope>
    <source>
        <strain evidence="6">QSvi11</strain>
    </source>
</reference>
<dbReference type="Gene3D" id="3.40.50.1820">
    <property type="entry name" value="alpha/beta hydrolase"/>
    <property type="match status" value="1"/>
</dbReference>
<feature type="active site" description="Acyl-ester intermediate" evidence="3">
    <location>
        <position position="220"/>
    </location>
</feature>
<dbReference type="InterPro" id="IPR000997">
    <property type="entry name" value="Cholinesterase"/>
</dbReference>
<dbReference type="InterPro" id="IPR019826">
    <property type="entry name" value="Carboxylesterase_B_AS"/>
</dbReference>
<sequence length="539" mass="60309">MKQQYYILLFIVLLQIHFINSFDFINENQNQINLDDPSIIETSNGYVKGNLNDNYMSFYGIPFAQPPINNLRWQAPVAVSDWAPQVLDARYPQFGCPQVCELPPGTCPTNTSESCLFLNVFTPIQDSNQGLRPVMAFIPGGRFEQGAASSPLYNAEYMVNSSNAIVVTINYRLGVLGFLLTDDFQGNYGFQDQRQALTWIQNNIKYFGGDPNQVTLVGQSAGATSIAAHMTSPLSWNLFHRAIIQSDPFTLGLKTKEVAQEFSIQFTQAVKCSFDDTKCLLNLDVATILDGQVKAQQTINPLQPLVSFLPWTPTVGGSDIIDQPYSLIQKNQFYDIPLIIGTVSEEALLFIYQAAPKPVSGLDYEVVLDLVFLKNAEKVNQFYPANITSDNRPKLSVLGTDYIFVCPTKSVASYLSQYKTTPTYFYQFSHVISVDVWGPNYPYCVGHVCHGSELPFVFNTATSTGYVITSAEQQLSYTMNNYWMNFVVNSDPNTGLAVPLEWPTFNTTTSMNINFQTPPFIESNLLNSNCNFFDSIGYK</sequence>
<protein>
    <recommendedName>
        <fullName evidence="4">Carboxylic ester hydrolase</fullName>
        <ecNumber evidence="4">3.1.1.-</ecNumber>
    </recommendedName>
</protein>
<evidence type="ECO:0000256" key="4">
    <source>
        <dbReference type="RuleBase" id="RU361235"/>
    </source>
</evidence>
<feature type="active site" description="Charge relay system" evidence="3">
    <location>
        <position position="346"/>
    </location>
</feature>
<evidence type="ECO:0000313" key="7">
    <source>
        <dbReference type="Proteomes" id="UP000695562"/>
    </source>
</evidence>
<dbReference type="SUPFAM" id="SSF53474">
    <property type="entry name" value="alpha/beta-Hydrolases"/>
    <property type="match status" value="1"/>
</dbReference>
<keyword evidence="7" id="KW-1185">Reference proteome</keyword>
<gene>
    <name evidence="6" type="ORF">CYY_008667</name>
</gene>
<dbReference type="EC" id="3.1.1.-" evidence="4"/>
<dbReference type="Proteomes" id="UP000695562">
    <property type="component" value="Unassembled WGS sequence"/>
</dbReference>
<comment type="similarity">
    <text evidence="1 4">Belongs to the type-B carboxylesterase/lipase family.</text>
</comment>
<dbReference type="InterPro" id="IPR002018">
    <property type="entry name" value="CarbesteraseB"/>
</dbReference>
<evidence type="ECO:0000313" key="6">
    <source>
        <dbReference type="EMBL" id="KAF2070010.1"/>
    </source>
</evidence>
<dbReference type="OrthoDB" id="408631at2759"/>
<feature type="domain" description="Carboxylesterase type B" evidence="5">
    <location>
        <begin position="37"/>
        <end position="533"/>
    </location>
</feature>
<evidence type="ECO:0000256" key="1">
    <source>
        <dbReference type="ARBA" id="ARBA00005964"/>
    </source>
</evidence>
<dbReference type="EMBL" id="AJWJ01000557">
    <property type="protein sequence ID" value="KAF2070010.1"/>
    <property type="molecule type" value="Genomic_DNA"/>
</dbReference>
<organism evidence="6 7">
    <name type="scientific">Polysphondylium violaceum</name>
    <dbReference type="NCBI Taxonomy" id="133409"/>
    <lineage>
        <taxon>Eukaryota</taxon>
        <taxon>Amoebozoa</taxon>
        <taxon>Evosea</taxon>
        <taxon>Eumycetozoa</taxon>
        <taxon>Dictyostelia</taxon>
        <taxon>Dictyosteliales</taxon>
        <taxon>Dictyosteliaceae</taxon>
        <taxon>Polysphondylium</taxon>
    </lineage>
</organism>
<keyword evidence="4" id="KW-0732">Signal</keyword>
<evidence type="ECO:0000256" key="2">
    <source>
        <dbReference type="ARBA" id="ARBA00022801"/>
    </source>
</evidence>
<accession>A0A8J4PN20</accession>